<dbReference type="EMBL" id="WIQZ01000058">
    <property type="protein sequence ID" value="KAF3129931.1"/>
    <property type="molecule type" value="Genomic_DNA"/>
</dbReference>
<evidence type="ECO:0000313" key="2">
    <source>
        <dbReference type="Proteomes" id="UP000480548"/>
    </source>
</evidence>
<sequence length="464" mass="53403">MADGPRNLVEIFSVDCGVRFRNLTTLDISSPFVFYPQTKPIVDLIQRFPHVASLSIPITKELINEANFKAVAMRLDKLETLTFSIRWPSWVLDAHTADLSALWGIINTNSESLRSLRINLYECSQVADRPRRASDPWPPKVWHNRDAFLMRLMLLRPPSSLPQGFFPTSPSDWPNKLNLKLLQLQEFSFCVRTGLGNKLSLLNLEALEAFSLLMSGYACSLVNEIATDLVNLRYLQLDDPFVPTTSFARLFRRLPRPLEALYLTIPRPHQDLPFELTWLSDHQQSLRHLALVYVVESTAVTLKGFSWDYVSPDNPLVLAKPDFTGFTRLETLELSFGRIHDGLVNLALPPTLKFLDIEDHESDILTIRQLEGAYCRLFRGYIRKQYFMSDGLLKPSLEAMVVHRGSNITFLARSREESLRGADGHGRVATMSRNVFKQRFPDFSERYCQFDAADYRWKWIERFV</sequence>
<protein>
    <submittedName>
        <fullName evidence="1">Uncharacterized protein</fullName>
    </submittedName>
</protein>
<comment type="caution">
    <text evidence="1">The sequence shown here is derived from an EMBL/GenBank/DDBJ whole genome shotgun (WGS) entry which is preliminary data.</text>
</comment>
<accession>A0A7C8JKR8</accession>
<reference evidence="1 2" key="1">
    <citation type="submission" date="2019-06" db="EMBL/GenBank/DDBJ databases">
        <authorList>
            <person name="Palmer J.M."/>
        </authorList>
    </citation>
    <scope>NUCLEOTIDE SEQUENCE [LARGE SCALE GENOMIC DNA]</scope>
    <source>
        <strain evidence="1 2">TWF703</strain>
    </source>
</reference>
<organism evidence="1 2">
    <name type="scientific">Orbilia oligospora</name>
    <name type="common">Nematode-trapping fungus</name>
    <name type="synonym">Arthrobotrys oligospora</name>
    <dbReference type="NCBI Taxonomy" id="2813651"/>
    <lineage>
        <taxon>Eukaryota</taxon>
        <taxon>Fungi</taxon>
        <taxon>Dikarya</taxon>
        <taxon>Ascomycota</taxon>
        <taxon>Pezizomycotina</taxon>
        <taxon>Orbiliomycetes</taxon>
        <taxon>Orbiliales</taxon>
        <taxon>Orbiliaceae</taxon>
        <taxon>Orbilia</taxon>
    </lineage>
</organism>
<evidence type="ECO:0000313" key="1">
    <source>
        <dbReference type="EMBL" id="KAF3129931.1"/>
    </source>
</evidence>
<name>A0A7C8JKR8_ORBOL</name>
<dbReference type="SUPFAM" id="SSF52047">
    <property type="entry name" value="RNI-like"/>
    <property type="match status" value="1"/>
</dbReference>
<dbReference type="Proteomes" id="UP000480548">
    <property type="component" value="Unassembled WGS sequence"/>
</dbReference>
<gene>
    <name evidence="1" type="ORF">TWF703_008465</name>
</gene>
<proteinExistence type="predicted"/>
<dbReference type="AlphaFoldDB" id="A0A7C8JKR8"/>